<reference evidence="9" key="1">
    <citation type="journal article" date="2020" name="Fungal Divers.">
        <title>Resolving the Mortierellaceae phylogeny through synthesis of multi-gene phylogenetics and phylogenomics.</title>
        <authorList>
            <person name="Vandepol N."/>
            <person name="Liber J."/>
            <person name="Desiro A."/>
            <person name="Na H."/>
            <person name="Kennedy M."/>
            <person name="Barry K."/>
            <person name="Grigoriev I.V."/>
            <person name="Miller A.N."/>
            <person name="O'Donnell K."/>
            <person name="Stajich J.E."/>
            <person name="Bonito G."/>
        </authorList>
    </citation>
    <scope>NUCLEOTIDE SEQUENCE</scope>
    <source>
        <strain evidence="9">NVP1</strain>
    </source>
</reference>
<dbReference type="Proteomes" id="UP000696485">
    <property type="component" value="Unassembled WGS sequence"/>
</dbReference>
<feature type="compositionally biased region" description="Pro residues" evidence="6">
    <location>
        <begin position="1756"/>
        <end position="1780"/>
    </location>
</feature>
<feature type="region of interest" description="Disordered" evidence="6">
    <location>
        <begin position="355"/>
        <end position="377"/>
    </location>
</feature>
<feature type="transmembrane region" description="Helical" evidence="7">
    <location>
        <begin position="1412"/>
        <end position="1432"/>
    </location>
</feature>
<sequence length="2132" mass="237172">MFWKKDRDGDSTMQLQEMAGNPRLTGTDAAPSTLAEIDTSAGRMPFKSHSSEKKSDSPRARPTIIDPCSLDPTQPHICHSKRLHSNAGYYNVHWRVKATKDFNIPNGLHFAVNVKYNTEPDISGTLDVIMPPHRLNILVKNQWYNLMLEEKVYIQPHDGVAEVQVLLCNNENTRRDEYLGFVIEHVELRPITLPAESQAGVRNFIVQRAGIPNYSIDTMKSLPTTVDNSYLPLTIPVSRLVHTKASRYLATLSVSEDTAWIRVWDMSIVRNPLNPPRNFSKLYKTSATAIIHHSGIGKLPIGIAISPLGDQIAVFQEPRIGEWQEGNVVERAAFPFKLFNNPLVRQETLVVNIDSPASSNMDDTKKHSPDNSEQFYDRNGTYNSVNTPGTPSDGILLQEVNYTHDLLDSFIGFGEFVSESKKTEEEKKVETADAEDGVIDADDNGTTAKSPKTIKSCMFVACSGLYLDVYTVSPEKKWERSHTITLTDLLPTLSRRITCKMMMDSIGSDTFMWLEDNGRSCTIWDLMTGANISHISSIENARFKGPTFRGHSKMAISPHESIVALASVDGSLTTYFSRTGMAIDDRKFPGYKIEYVGFHGQDDQLCVILRNSVTFELTAKILDTLQLKSEFDINQVPIPTIGSTALAFFSVKGFWNRGIVCEADGTRVNCYISYQPQSGKVAKSSESVLIVEPTDVVYESLIDEQAQYRVVTAFHKELLPEGDGASYWVHRVELIEENLVVRTQKLVFSFIPEPWMRAMTSDVVHPENLLSAYFMPCGTRFAVVGMQTLQIWNLPTHELSKCTLQFFWSQPREGSDLKPGGVAHKSRRVRDYYLETLSTTILVDTETDNTVAEIKMNDKQKKKVVPMPGPGTTGARLAIIHCFRSVHLLAAAYTFACREGKRVARLGLQQNFTFEDHAGAIVRFAHEHINRMMSIGVFSPRKKGSSPNSGPKEKKNKKLLEEDLRSAPPPLYSRTGSSSIFDGVVLHANSNKRDEYDSVPKEFYEKNTHKDDGPGSNTNRSGVVTILTLLMDHAYLLDQNHEFVKGLLNTSNGDWIPREDIELNPIRRAIEARNGPLVEAFIEYCIKHAKKYHPAYLMPAVQCLTELSERYPAILGDMFRRASYVPAHNYSYIASHAIIANHQYRKTLKSYLAFWNYFKDVSPYTKSSNINDYAKPVLHLRSQLPFRSANFFHVLNIETSMRESRHEKFPSKPEISEEEERRRNKAGEFSHKIYVSPFPKLSMYGPYQGWQGLFGDPARSAFSDIAGQDYFDSPAMIAMLEFKWHKFGFYRWLRRFFLVLVFFILFVILTAKQTAIFSGVPDKVFTLNDAESRYMSDWRPVFWTTIGFGCVLLLLELLQFRAGPGRYLRSPYNYFDLAAYTLPIIGCGMFLSTKHGTIDGEKGLGMYDVGPHQIWVMSFAVLALYLNILFELRVVRQLGVVVNIILNITRRTVWFLLIFGLFLLAFTHALLHLLHTGQGNVESLMNDAFNESKGEGQLAWLKQWSEVIAEIEIISMTPSDRQNCNYFPDYIYYGASEQEAELYESKYYIASKSNLSLENRFLIETVSTEHNATQLSQRAVLRDIQTVAHEMDKLRQTQDEFNQDMARLVELMAAYLAQTATTGDTGSEVASPIEQTTSPADQQLTPVSSAQDEEPTTPSSARLPRPAGRRLPLPTARVKPSEGAIDVNARVRPSQEDIGSDARMSAPQSAEIEDEEAESIDPYDDLPGGDAQNSAPGSDPYSAPIVSSPPGAAAPGPAPAAGPRPPMSAPAPPSPPPLPPLKYSSAPAPKPPMPSAAPPPAPPMSSTGPAPRPSPAPGGSAMPVPPSQFPVPARQTSSSSLPELPSQTPSSRPLASSQQTMPTPTPLNPPPILQTGAAPSPFGKLPAHGRVSRPSTTPALLQHMLESKIAHTHVDSPTSYVSGVHFSSPATAPQSTSSMLSQLPGSVYYPEAGPSSGFPRYKIVDMPDQEAAMKAKTSQSSLKQRLQKKLMAVHTLDDALQGHHHLENTASNPTYVVPVRRSQSEYEDEDDDDEDEDEGSSKSSKNRKGGRPVQMHHSRLARAHQPVRDEDDEYDDGGGAGEGPSSLASLVPEHEAPHRTQSEILLTGAEHERVPLNVHPPRGGPRQAGDRP</sequence>
<feature type="compositionally biased region" description="Low complexity" evidence="6">
    <location>
        <begin position="1658"/>
        <end position="1677"/>
    </location>
</feature>
<evidence type="ECO:0000313" key="10">
    <source>
        <dbReference type="Proteomes" id="UP000696485"/>
    </source>
</evidence>
<evidence type="ECO:0000256" key="6">
    <source>
        <dbReference type="SAM" id="MobiDB-lite"/>
    </source>
</evidence>
<dbReference type="PANTHER" id="PTHR10582">
    <property type="entry name" value="TRANSIENT RECEPTOR POTENTIAL ION CHANNEL PROTEIN"/>
    <property type="match status" value="1"/>
</dbReference>
<keyword evidence="5 7" id="KW-0472">Membrane</keyword>
<accession>A0A9P5VQK7</accession>
<feature type="compositionally biased region" description="Polar residues" evidence="6">
    <location>
        <begin position="1633"/>
        <end position="1650"/>
    </location>
</feature>
<evidence type="ECO:0000256" key="2">
    <source>
        <dbReference type="ARBA" id="ARBA00022692"/>
    </source>
</evidence>
<feature type="transmembrane region" description="Helical" evidence="7">
    <location>
        <begin position="1453"/>
        <end position="1474"/>
    </location>
</feature>
<comment type="caution">
    <text evidence="9">The sequence shown here is derived from an EMBL/GenBank/DDBJ whole genome shotgun (WGS) entry which is preliminary data.</text>
</comment>
<dbReference type="PANTHER" id="PTHR10582:SF2">
    <property type="entry name" value="INACTIVE"/>
    <property type="match status" value="1"/>
</dbReference>
<keyword evidence="2 7" id="KW-0812">Transmembrane</keyword>
<organism evidence="9 10">
    <name type="scientific">Podila minutissima</name>
    <dbReference type="NCBI Taxonomy" id="64525"/>
    <lineage>
        <taxon>Eukaryota</taxon>
        <taxon>Fungi</taxon>
        <taxon>Fungi incertae sedis</taxon>
        <taxon>Mucoromycota</taxon>
        <taxon>Mortierellomycotina</taxon>
        <taxon>Mortierellomycetes</taxon>
        <taxon>Mortierellales</taxon>
        <taxon>Mortierellaceae</taxon>
        <taxon>Podila</taxon>
    </lineage>
</organism>
<dbReference type="GO" id="GO:0005216">
    <property type="term" value="F:monoatomic ion channel activity"/>
    <property type="evidence" value="ECO:0007669"/>
    <property type="project" value="InterPro"/>
</dbReference>
<dbReference type="InterPro" id="IPR024862">
    <property type="entry name" value="TRPV"/>
</dbReference>
<feature type="compositionally biased region" description="Basic and acidic residues" evidence="6">
    <location>
        <begin position="1"/>
        <end position="10"/>
    </location>
</feature>
<feature type="compositionally biased region" description="Pro residues" evidence="6">
    <location>
        <begin position="1863"/>
        <end position="1872"/>
    </location>
</feature>
<protein>
    <recommendedName>
        <fullName evidence="8">Ion transport domain-containing protein</fullName>
    </recommendedName>
</protein>
<dbReference type="SUPFAM" id="SSF50998">
    <property type="entry name" value="Quinoprotein alcohol dehydrogenase-like"/>
    <property type="match status" value="1"/>
</dbReference>
<keyword evidence="3" id="KW-0677">Repeat</keyword>
<evidence type="ECO:0000256" key="3">
    <source>
        <dbReference type="ARBA" id="ARBA00022737"/>
    </source>
</evidence>
<feature type="compositionally biased region" description="Polar residues" evidence="6">
    <location>
        <begin position="1834"/>
        <end position="1857"/>
    </location>
</feature>
<evidence type="ECO:0000256" key="4">
    <source>
        <dbReference type="ARBA" id="ARBA00022989"/>
    </source>
</evidence>
<feature type="compositionally biased region" description="Acidic residues" evidence="6">
    <location>
        <begin position="1711"/>
        <end position="1724"/>
    </location>
</feature>
<feature type="transmembrane region" description="Helical" evidence="7">
    <location>
        <begin position="1340"/>
        <end position="1360"/>
    </location>
</feature>
<feature type="compositionally biased region" description="Low complexity" evidence="6">
    <location>
        <begin position="1927"/>
        <end position="1938"/>
    </location>
</feature>
<feature type="compositionally biased region" description="Acidic residues" evidence="6">
    <location>
        <begin position="2025"/>
        <end position="2038"/>
    </location>
</feature>
<comment type="subcellular location">
    <subcellularLocation>
        <location evidence="1">Membrane</location>
        <topology evidence="1">Multi-pass membrane protein</topology>
    </subcellularLocation>
</comment>
<evidence type="ECO:0000256" key="1">
    <source>
        <dbReference type="ARBA" id="ARBA00004141"/>
    </source>
</evidence>
<feature type="region of interest" description="Disordered" evidence="6">
    <location>
        <begin position="1"/>
        <end position="68"/>
    </location>
</feature>
<gene>
    <name evidence="9" type="ORF">BG006_008147</name>
</gene>
<feature type="region of interest" description="Disordered" evidence="6">
    <location>
        <begin position="1205"/>
        <end position="1224"/>
    </location>
</feature>
<dbReference type="EMBL" id="JAAAUY010000054">
    <property type="protein sequence ID" value="KAF9336581.1"/>
    <property type="molecule type" value="Genomic_DNA"/>
</dbReference>
<feature type="region of interest" description="Disordered" evidence="6">
    <location>
        <begin position="936"/>
        <end position="975"/>
    </location>
</feature>
<keyword evidence="4 7" id="KW-1133">Transmembrane helix</keyword>
<feature type="transmembrane region" description="Helical" evidence="7">
    <location>
        <begin position="1296"/>
        <end position="1320"/>
    </location>
</feature>
<evidence type="ECO:0000259" key="8">
    <source>
        <dbReference type="Pfam" id="PF00520"/>
    </source>
</evidence>
<feature type="compositionally biased region" description="Basic residues" evidence="6">
    <location>
        <begin position="2044"/>
        <end position="2062"/>
    </location>
</feature>
<feature type="domain" description="Ion transport" evidence="8">
    <location>
        <begin position="1301"/>
        <end position="1474"/>
    </location>
</feature>
<evidence type="ECO:0000313" key="9">
    <source>
        <dbReference type="EMBL" id="KAF9336581.1"/>
    </source>
</evidence>
<feature type="region of interest" description="Disordered" evidence="6">
    <location>
        <begin position="2005"/>
        <end position="2132"/>
    </location>
</feature>
<dbReference type="GO" id="GO:0005886">
    <property type="term" value="C:plasma membrane"/>
    <property type="evidence" value="ECO:0007669"/>
    <property type="project" value="TreeGrafter"/>
</dbReference>
<dbReference type="InterPro" id="IPR005821">
    <property type="entry name" value="Ion_trans_dom"/>
</dbReference>
<feature type="compositionally biased region" description="Pro residues" evidence="6">
    <location>
        <begin position="1788"/>
        <end position="1803"/>
    </location>
</feature>
<dbReference type="GO" id="GO:0098703">
    <property type="term" value="P:calcium ion import across plasma membrane"/>
    <property type="evidence" value="ECO:0007669"/>
    <property type="project" value="TreeGrafter"/>
</dbReference>
<feature type="compositionally biased region" description="Basic and acidic residues" evidence="6">
    <location>
        <begin position="49"/>
        <end position="59"/>
    </location>
</feature>
<feature type="transmembrane region" description="Helical" evidence="7">
    <location>
        <begin position="1372"/>
        <end position="1392"/>
    </location>
</feature>
<proteinExistence type="predicted"/>
<evidence type="ECO:0000256" key="5">
    <source>
        <dbReference type="ARBA" id="ARBA00023136"/>
    </source>
</evidence>
<name>A0A9P5VQK7_9FUNG</name>
<feature type="region of interest" description="Disordered" evidence="6">
    <location>
        <begin position="1623"/>
        <end position="1902"/>
    </location>
</feature>
<feature type="compositionally biased region" description="Low complexity" evidence="6">
    <location>
        <begin position="1742"/>
        <end position="1755"/>
    </location>
</feature>
<dbReference type="InterPro" id="IPR011047">
    <property type="entry name" value="Quinoprotein_ADH-like_sf"/>
</dbReference>
<evidence type="ECO:0000256" key="7">
    <source>
        <dbReference type="SAM" id="Phobius"/>
    </source>
</evidence>
<dbReference type="Pfam" id="PF00520">
    <property type="entry name" value="Ion_trans"/>
    <property type="match status" value="1"/>
</dbReference>
<feature type="region of interest" description="Disordered" evidence="6">
    <location>
        <begin position="1917"/>
        <end position="1941"/>
    </location>
</feature>
<feature type="compositionally biased region" description="Basic and acidic residues" evidence="6">
    <location>
        <begin position="2092"/>
        <end position="2101"/>
    </location>
</feature>
<keyword evidence="10" id="KW-1185">Reference proteome</keyword>